<accession>A0A9K3GV62</accession>
<reference evidence="1" key="1">
    <citation type="journal article" date="2017" name="Nature">
        <title>The sunflower genome provides insights into oil metabolism, flowering and Asterid evolution.</title>
        <authorList>
            <person name="Badouin H."/>
            <person name="Gouzy J."/>
            <person name="Grassa C.J."/>
            <person name="Murat F."/>
            <person name="Staton S.E."/>
            <person name="Cottret L."/>
            <person name="Lelandais-Briere C."/>
            <person name="Owens G.L."/>
            <person name="Carrere S."/>
            <person name="Mayjonade B."/>
            <person name="Legrand L."/>
            <person name="Gill N."/>
            <person name="Kane N.C."/>
            <person name="Bowers J.E."/>
            <person name="Hubner S."/>
            <person name="Bellec A."/>
            <person name="Berard A."/>
            <person name="Berges H."/>
            <person name="Blanchet N."/>
            <person name="Boniface M.C."/>
            <person name="Brunel D."/>
            <person name="Catrice O."/>
            <person name="Chaidir N."/>
            <person name="Claudel C."/>
            <person name="Donnadieu C."/>
            <person name="Faraut T."/>
            <person name="Fievet G."/>
            <person name="Helmstetter N."/>
            <person name="King M."/>
            <person name="Knapp S.J."/>
            <person name="Lai Z."/>
            <person name="Le Paslier M.C."/>
            <person name="Lippi Y."/>
            <person name="Lorenzon L."/>
            <person name="Mandel J.R."/>
            <person name="Marage G."/>
            <person name="Marchand G."/>
            <person name="Marquand E."/>
            <person name="Bret-Mestries E."/>
            <person name="Morien E."/>
            <person name="Nambeesan S."/>
            <person name="Nguyen T."/>
            <person name="Pegot-Espagnet P."/>
            <person name="Pouilly N."/>
            <person name="Raftis F."/>
            <person name="Sallet E."/>
            <person name="Schiex T."/>
            <person name="Thomas J."/>
            <person name="Vandecasteele C."/>
            <person name="Vares D."/>
            <person name="Vear F."/>
            <person name="Vautrin S."/>
            <person name="Crespi M."/>
            <person name="Mangin B."/>
            <person name="Burke J.M."/>
            <person name="Salse J."/>
            <person name="Munos S."/>
            <person name="Vincourt P."/>
            <person name="Rieseberg L.H."/>
            <person name="Langlade N.B."/>
        </authorList>
    </citation>
    <scope>NUCLEOTIDE SEQUENCE</scope>
    <source>
        <tissue evidence="1">Leaves</tissue>
    </source>
</reference>
<dbReference type="AlphaFoldDB" id="A0A9K3GV62"/>
<protein>
    <submittedName>
        <fullName evidence="1">Uncharacterized protein</fullName>
    </submittedName>
</protein>
<organism evidence="1 2">
    <name type="scientific">Helianthus annuus</name>
    <name type="common">Common sunflower</name>
    <dbReference type="NCBI Taxonomy" id="4232"/>
    <lineage>
        <taxon>Eukaryota</taxon>
        <taxon>Viridiplantae</taxon>
        <taxon>Streptophyta</taxon>
        <taxon>Embryophyta</taxon>
        <taxon>Tracheophyta</taxon>
        <taxon>Spermatophyta</taxon>
        <taxon>Magnoliopsida</taxon>
        <taxon>eudicotyledons</taxon>
        <taxon>Gunneridae</taxon>
        <taxon>Pentapetalae</taxon>
        <taxon>asterids</taxon>
        <taxon>campanulids</taxon>
        <taxon>Asterales</taxon>
        <taxon>Asteraceae</taxon>
        <taxon>Asteroideae</taxon>
        <taxon>Heliantheae alliance</taxon>
        <taxon>Heliantheae</taxon>
        <taxon>Helianthus</taxon>
    </lineage>
</organism>
<reference evidence="1" key="2">
    <citation type="submission" date="2020-06" db="EMBL/GenBank/DDBJ databases">
        <title>Helianthus annuus Genome sequencing and assembly Release 2.</title>
        <authorList>
            <person name="Gouzy J."/>
            <person name="Langlade N."/>
            <person name="Munos S."/>
        </authorList>
    </citation>
    <scope>NUCLEOTIDE SEQUENCE</scope>
    <source>
        <tissue evidence="1">Leaves</tissue>
    </source>
</reference>
<name>A0A9K3GV62_HELAN</name>
<dbReference type="Proteomes" id="UP000215914">
    <property type="component" value="Unassembled WGS sequence"/>
</dbReference>
<proteinExistence type="predicted"/>
<keyword evidence="2" id="KW-1185">Reference proteome</keyword>
<dbReference type="EMBL" id="MNCJ02000332">
    <property type="protein sequence ID" value="KAF5756625.1"/>
    <property type="molecule type" value="Genomic_DNA"/>
</dbReference>
<gene>
    <name evidence="1" type="ORF">HanXRQr2_Chr17g0817011</name>
</gene>
<sequence length="49" mass="6081">MAPNDQKKIECFERLGNRHQFCHLVSNQLLRRDLVQYEHQLQHMRNMHH</sequence>
<dbReference type="Gramene" id="mRNA:HanXRQr2_Chr17g0817011">
    <property type="protein sequence ID" value="CDS:HanXRQr2_Chr17g0817011.1"/>
    <property type="gene ID" value="HanXRQr2_Chr17g0817011"/>
</dbReference>
<evidence type="ECO:0000313" key="2">
    <source>
        <dbReference type="Proteomes" id="UP000215914"/>
    </source>
</evidence>
<evidence type="ECO:0000313" key="1">
    <source>
        <dbReference type="EMBL" id="KAF5756625.1"/>
    </source>
</evidence>
<comment type="caution">
    <text evidence="1">The sequence shown here is derived from an EMBL/GenBank/DDBJ whole genome shotgun (WGS) entry which is preliminary data.</text>
</comment>